<feature type="compositionally biased region" description="Basic and acidic residues" evidence="1">
    <location>
        <begin position="17"/>
        <end position="32"/>
    </location>
</feature>
<feature type="compositionally biased region" description="Polar residues" evidence="1">
    <location>
        <begin position="7"/>
        <end position="16"/>
    </location>
</feature>
<sequence>MLKMTDSVPTSTQIHQSQDRDKTSKETESKPLKLYYKGKEEYVSNGLVFGKLGQQDRPKP</sequence>
<evidence type="ECO:0000256" key="1">
    <source>
        <dbReference type="SAM" id="MobiDB-lite"/>
    </source>
</evidence>
<dbReference type="AlphaFoldDB" id="A0AA86RPN9"/>
<gene>
    <name evidence="2" type="ORF">AYBTSS11_LOCUS2356</name>
</gene>
<dbReference type="Gramene" id="rna-AYBTSS11_LOCUS2356">
    <property type="protein sequence ID" value="CAJ1868443.1"/>
    <property type="gene ID" value="gene-AYBTSS11_LOCUS2356"/>
</dbReference>
<evidence type="ECO:0000313" key="3">
    <source>
        <dbReference type="Proteomes" id="UP001189624"/>
    </source>
</evidence>
<proteinExistence type="predicted"/>
<feature type="region of interest" description="Disordered" evidence="1">
    <location>
        <begin position="1"/>
        <end position="32"/>
    </location>
</feature>
<name>A0AA86RPN9_9FABA</name>
<protein>
    <submittedName>
        <fullName evidence="2">Uncharacterized protein</fullName>
    </submittedName>
</protein>
<reference evidence="2" key="1">
    <citation type="submission" date="2023-10" db="EMBL/GenBank/DDBJ databases">
        <authorList>
            <person name="Domelevo Entfellner J.-B."/>
        </authorList>
    </citation>
    <scope>NUCLEOTIDE SEQUENCE</scope>
</reference>
<dbReference type="Proteomes" id="UP001189624">
    <property type="component" value="Chromosome 1"/>
</dbReference>
<accession>A0AA86RPN9</accession>
<organism evidence="2 3">
    <name type="scientific">Sphenostylis stenocarpa</name>
    <dbReference type="NCBI Taxonomy" id="92480"/>
    <lineage>
        <taxon>Eukaryota</taxon>
        <taxon>Viridiplantae</taxon>
        <taxon>Streptophyta</taxon>
        <taxon>Embryophyta</taxon>
        <taxon>Tracheophyta</taxon>
        <taxon>Spermatophyta</taxon>
        <taxon>Magnoliopsida</taxon>
        <taxon>eudicotyledons</taxon>
        <taxon>Gunneridae</taxon>
        <taxon>Pentapetalae</taxon>
        <taxon>rosids</taxon>
        <taxon>fabids</taxon>
        <taxon>Fabales</taxon>
        <taxon>Fabaceae</taxon>
        <taxon>Papilionoideae</taxon>
        <taxon>50 kb inversion clade</taxon>
        <taxon>NPAAA clade</taxon>
        <taxon>indigoferoid/millettioid clade</taxon>
        <taxon>Phaseoleae</taxon>
        <taxon>Sphenostylis</taxon>
    </lineage>
</organism>
<dbReference type="EMBL" id="OY731398">
    <property type="protein sequence ID" value="CAJ1868443.1"/>
    <property type="molecule type" value="Genomic_DNA"/>
</dbReference>
<keyword evidence="3" id="KW-1185">Reference proteome</keyword>
<evidence type="ECO:0000313" key="2">
    <source>
        <dbReference type="EMBL" id="CAJ1868443.1"/>
    </source>
</evidence>